<reference evidence="10" key="1">
    <citation type="submission" date="2013-02" db="EMBL/GenBank/DDBJ databases">
        <authorList>
            <person name="Hughes D."/>
        </authorList>
    </citation>
    <scope>NUCLEOTIDE SEQUENCE</scope>
    <source>
        <strain>Durham</strain>
        <strain evidence="10">NC isolate 2 -- Noor lab</strain>
    </source>
</reference>
<comment type="similarity">
    <text evidence="2 7">Belongs to the glycosyl hydrolase 22 family.</text>
</comment>
<feature type="domain" description="Glycosyl hydrolases family 22 (GH22)" evidence="8">
    <location>
        <begin position="84"/>
        <end position="102"/>
    </location>
</feature>
<dbReference type="Pfam" id="PF00062">
    <property type="entry name" value="Lys"/>
    <property type="match status" value="1"/>
</dbReference>
<dbReference type="Gene3D" id="1.10.530.10">
    <property type="match status" value="1"/>
</dbReference>
<organism evidence="9 10">
    <name type="scientific">Megaselia scalaris</name>
    <name type="common">Humpbacked fly</name>
    <name type="synonym">Phora scalaris</name>
    <dbReference type="NCBI Taxonomy" id="36166"/>
    <lineage>
        <taxon>Eukaryota</taxon>
        <taxon>Metazoa</taxon>
        <taxon>Ecdysozoa</taxon>
        <taxon>Arthropoda</taxon>
        <taxon>Hexapoda</taxon>
        <taxon>Insecta</taxon>
        <taxon>Pterygota</taxon>
        <taxon>Neoptera</taxon>
        <taxon>Endopterygota</taxon>
        <taxon>Diptera</taxon>
        <taxon>Brachycera</taxon>
        <taxon>Muscomorpha</taxon>
        <taxon>Platypezoidea</taxon>
        <taxon>Phoridae</taxon>
        <taxon>Megaseliini</taxon>
        <taxon>Megaselia</taxon>
    </lineage>
</organism>
<dbReference type="Proteomes" id="UP000015102">
    <property type="component" value="Unassembled WGS sequence"/>
</dbReference>
<dbReference type="FunFam" id="1.10.530.10:FF:000001">
    <property type="entry name" value="Lysozyme C"/>
    <property type="match status" value="1"/>
</dbReference>
<dbReference type="GO" id="GO:0003796">
    <property type="term" value="F:lysozyme activity"/>
    <property type="evidence" value="ECO:0007669"/>
    <property type="project" value="UniProtKB-EC"/>
</dbReference>
<dbReference type="GO" id="GO:0031640">
    <property type="term" value="P:killing of cells of another organism"/>
    <property type="evidence" value="ECO:0007669"/>
    <property type="project" value="UniProtKB-KW"/>
</dbReference>
<evidence type="ECO:0000313" key="9">
    <source>
        <dbReference type="EnsemblMetazoa" id="MESCA007562-PA"/>
    </source>
</evidence>
<dbReference type="STRING" id="36166.T1GUY9"/>
<dbReference type="SMART" id="SM00263">
    <property type="entry name" value="LYZ1"/>
    <property type="match status" value="1"/>
</dbReference>
<keyword evidence="6" id="KW-0378">Hydrolase</keyword>
<evidence type="ECO:0000313" key="10">
    <source>
        <dbReference type="Proteomes" id="UP000015102"/>
    </source>
</evidence>
<dbReference type="OMA" id="IYRQHQR"/>
<dbReference type="EnsemblMetazoa" id="MESCA007562-RA">
    <property type="protein sequence ID" value="MESCA007562-PA"/>
    <property type="gene ID" value="MESCA007562"/>
</dbReference>
<dbReference type="PROSITE" id="PS00128">
    <property type="entry name" value="GLYCOSYL_HYDROL_F22_1"/>
    <property type="match status" value="1"/>
</dbReference>
<keyword evidence="6" id="KW-0326">Glycosidase</keyword>
<dbReference type="InterPro" id="IPR019799">
    <property type="entry name" value="Glyco_hydro_22_CS"/>
</dbReference>
<dbReference type="HOGENOM" id="CLU_111620_2_0_1"/>
<protein>
    <recommendedName>
        <fullName evidence="3">lysozyme</fullName>
        <ecNumber evidence="3">3.2.1.17</ecNumber>
    </recommendedName>
</protein>
<evidence type="ECO:0000256" key="1">
    <source>
        <dbReference type="ARBA" id="ARBA00000632"/>
    </source>
</evidence>
<dbReference type="CDD" id="cd16899">
    <property type="entry name" value="LYZ_C_invert"/>
    <property type="match status" value="1"/>
</dbReference>
<evidence type="ECO:0000256" key="3">
    <source>
        <dbReference type="ARBA" id="ARBA00012732"/>
    </source>
</evidence>
<reference evidence="9" key="2">
    <citation type="submission" date="2015-06" db="UniProtKB">
        <authorList>
            <consortium name="EnsemblMetazoa"/>
        </authorList>
    </citation>
    <scope>IDENTIFICATION</scope>
</reference>
<dbReference type="EMBL" id="CAQQ02153741">
    <property type="status" value="NOT_ANNOTATED_CDS"/>
    <property type="molecule type" value="Genomic_DNA"/>
</dbReference>
<dbReference type="EC" id="3.2.1.17" evidence="3"/>
<accession>T1GUY9</accession>
<keyword evidence="4" id="KW-0929">Antimicrobial</keyword>
<keyword evidence="10" id="KW-1185">Reference proteome</keyword>
<dbReference type="InterPro" id="IPR001916">
    <property type="entry name" value="Glyco_hydro_22"/>
</dbReference>
<dbReference type="PANTHER" id="PTHR11407">
    <property type="entry name" value="LYSOZYME C"/>
    <property type="match status" value="1"/>
</dbReference>
<dbReference type="SUPFAM" id="SSF53955">
    <property type="entry name" value="Lysozyme-like"/>
    <property type="match status" value="1"/>
</dbReference>
<evidence type="ECO:0000256" key="5">
    <source>
        <dbReference type="ARBA" id="ARBA00023157"/>
    </source>
</evidence>
<evidence type="ECO:0000256" key="4">
    <source>
        <dbReference type="ARBA" id="ARBA00022638"/>
    </source>
</evidence>
<evidence type="ECO:0000256" key="2">
    <source>
        <dbReference type="ARBA" id="ARBA00010859"/>
    </source>
</evidence>
<dbReference type="PRINTS" id="PR00135">
    <property type="entry name" value="LYZLACT"/>
</dbReference>
<dbReference type="PROSITE" id="PS51348">
    <property type="entry name" value="GLYCOSYL_HYDROL_F22_2"/>
    <property type="match status" value="1"/>
</dbReference>
<evidence type="ECO:0000256" key="7">
    <source>
        <dbReference type="RuleBase" id="RU004440"/>
    </source>
</evidence>
<dbReference type="PANTHER" id="PTHR11407:SF63">
    <property type="entry name" value="LYSOZYME C"/>
    <property type="match status" value="1"/>
</dbReference>
<comment type="catalytic activity">
    <reaction evidence="1">
        <text>Hydrolysis of (1-&gt;4)-beta-linkages between N-acetylmuramic acid and N-acetyl-D-glucosamine residues in a peptidoglycan and between N-acetyl-D-glucosamine residues in chitodextrins.</text>
        <dbReference type="EC" id="3.2.1.17"/>
    </reaction>
</comment>
<evidence type="ECO:0000259" key="8">
    <source>
        <dbReference type="PROSITE" id="PS00128"/>
    </source>
</evidence>
<dbReference type="EMBL" id="CAQQ02153742">
    <property type="status" value="NOT_ANNOTATED_CDS"/>
    <property type="molecule type" value="Genomic_DNA"/>
</dbReference>
<keyword evidence="5" id="KW-1015">Disulfide bond</keyword>
<keyword evidence="4" id="KW-0081">Bacteriolytic enzyme</keyword>
<evidence type="ECO:0000256" key="6">
    <source>
        <dbReference type="ARBA" id="ARBA00023295"/>
    </source>
</evidence>
<dbReference type="InterPro" id="IPR023346">
    <property type="entry name" value="Lysozyme-like_dom_sf"/>
</dbReference>
<dbReference type="GO" id="GO:0042742">
    <property type="term" value="P:defense response to bacterium"/>
    <property type="evidence" value="ECO:0007669"/>
    <property type="project" value="UniProtKB-KW"/>
</dbReference>
<dbReference type="AlphaFoldDB" id="T1GUY9"/>
<proteinExistence type="inferred from homology"/>
<sequence>NQIQNIVPKPRGKVYSKCELAEELRNRHHFPEEEISTWVCIAYHESRLDTSAVGRLNADGSGDHGLFQISDLWWCSPHEVGKGCHSSCDQFEDSDITDDVACVRTIKAEHDRISGNGFTAWTVYNHHCSKNTDHYLSGCKGFSSKSSQVNTQGNTYVSKQKPKKKVYNNIIS</sequence>
<name>T1GUY9_MEGSC</name>